<proteinExistence type="inferred from homology"/>
<dbReference type="OrthoDB" id="9801597at2"/>
<dbReference type="Proteomes" id="UP000051679">
    <property type="component" value="Unassembled WGS sequence"/>
</dbReference>
<feature type="domain" description="Conserved virulence factor B first S1" evidence="2">
    <location>
        <begin position="5"/>
        <end position="64"/>
    </location>
</feature>
<dbReference type="Gene3D" id="2.40.50.330">
    <property type="match status" value="1"/>
</dbReference>
<evidence type="ECO:0000256" key="1">
    <source>
        <dbReference type="PIRNR" id="PIRNR012524"/>
    </source>
</evidence>
<dbReference type="PIRSF" id="PIRSF012524">
    <property type="entry name" value="YitL_S1"/>
    <property type="match status" value="1"/>
</dbReference>
<dbReference type="InterPro" id="IPR036388">
    <property type="entry name" value="WH-like_DNA-bd_sf"/>
</dbReference>
<dbReference type="InterPro" id="IPR014464">
    <property type="entry name" value="CvfB_fam"/>
</dbReference>
<dbReference type="EMBL" id="AYYO01000010">
    <property type="protein sequence ID" value="KRM55978.1"/>
    <property type="molecule type" value="Genomic_DNA"/>
</dbReference>
<sequence length="289" mass="32124">MEFNGQFVTGKVSDKNDDTVFVQYAGITMPVAASEFDAKLPAVGADVTGFAYEDEHHHPRMTTKKPKISESQYAYCEVVATRRELGVFVDAGLPDKDIAVSLDQLPLETYLWPQRGDQLMVKLSIDKKDRMWAVIADGSIISQLSRRARADMLNQDVTATVYRNKIVGTFVFTEAHQLGFIHPSERDVEPRLGQVVHGRVIGVRDDGGLNISLKPRAFEAIDDDAGMVLAVLEHSRDGKLTLTDKSSPDDIKKMLDISKGAFKRAVGHLLKARKITLHDGYIELVDKQD</sequence>
<dbReference type="Gene3D" id="2.40.50.140">
    <property type="entry name" value="Nucleic acid-binding proteins"/>
    <property type="match status" value="2"/>
</dbReference>
<protein>
    <submittedName>
        <fullName evidence="6">S1 RNA binding domain-containing protein</fullName>
    </submittedName>
</protein>
<evidence type="ECO:0000259" key="5">
    <source>
        <dbReference type="Pfam" id="PF21543"/>
    </source>
</evidence>
<dbReference type="InterPro" id="IPR048588">
    <property type="entry name" value="CvfB_S1_2nd"/>
</dbReference>
<feature type="domain" description="Conserved virulence factor B second S1" evidence="4">
    <location>
        <begin position="73"/>
        <end position="133"/>
    </location>
</feature>
<dbReference type="RefSeq" id="WP_056975415.1">
    <property type="nucleotide sequence ID" value="NZ_AYYO01000010.1"/>
</dbReference>
<evidence type="ECO:0000259" key="4">
    <source>
        <dbReference type="Pfam" id="PF21191"/>
    </source>
</evidence>
<reference evidence="6 7" key="1">
    <citation type="journal article" date="2015" name="Genome Announc.">
        <title>Expanding the biotechnology potential of lactobacilli through comparative genomics of 213 strains and associated genera.</title>
        <authorList>
            <person name="Sun Z."/>
            <person name="Harris H.M."/>
            <person name="McCann A."/>
            <person name="Guo C."/>
            <person name="Argimon S."/>
            <person name="Zhang W."/>
            <person name="Yang X."/>
            <person name="Jeffery I.B."/>
            <person name="Cooney J.C."/>
            <person name="Kagawa T.F."/>
            <person name="Liu W."/>
            <person name="Song Y."/>
            <person name="Salvetti E."/>
            <person name="Wrobel A."/>
            <person name="Rasinkangas P."/>
            <person name="Parkhill J."/>
            <person name="Rea M.C."/>
            <person name="O'Sullivan O."/>
            <person name="Ritari J."/>
            <person name="Douillard F.P."/>
            <person name="Paul Ross R."/>
            <person name="Yang R."/>
            <person name="Briner A.E."/>
            <person name="Felis G.E."/>
            <person name="de Vos W.M."/>
            <person name="Barrangou R."/>
            <person name="Klaenhammer T.R."/>
            <person name="Caufield P.W."/>
            <person name="Cui Y."/>
            <person name="Zhang H."/>
            <person name="O'Toole P.W."/>
        </authorList>
    </citation>
    <scope>NUCLEOTIDE SEQUENCE [LARGE SCALE GENOMIC DNA]</scope>
    <source>
        <strain evidence="6 7">DSM 20505</strain>
    </source>
</reference>
<dbReference type="PANTHER" id="PTHR37296:SF1">
    <property type="entry name" value="CONSERVED VIRULENCE FACTOR B"/>
    <property type="match status" value="1"/>
</dbReference>
<dbReference type="Pfam" id="PF17783">
    <property type="entry name" value="WHD_CvfB"/>
    <property type="match status" value="1"/>
</dbReference>
<comment type="caution">
    <text evidence="6">The sequence shown here is derived from an EMBL/GenBank/DDBJ whole genome shotgun (WGS) entry which is preliminary data.</text>
</comment>
<feature type="domain" description="Conserved virulence factor B third S1" evidence="5">
    <location>
        <begin position="142"/>
        <end position="215"/>
    </location>
</feature>
<organism evidence="6 7">
    <name type="scientific">Lacticaseibacillus sharpeae JCM 1186 = DSM 20505</name>
    <dbReference type="NCBI Taxonomy" id="1291052"/>
    <lineage>
        <taxon>Bacteria</taxon>
        <taxon>Bacillati</taxon>
        <taxon>Bacillota</taxon>
        <taxon>Bacilli</taxon>
        <taxon>Lactobacillales</taxon>
        <taxon>Lactobacillaceae</taxon>
        <taxon>Lacticaseibacillus</taxon>
    </lineage>
</organism>
<keyword evidence="7" id="KW-1185">Reference proteome</keyword>
<dbReference type="STRING" id="1291052.FC18_GL000760"/>
<dbReference type="Pfam" id="PF21191">
    <property type="entry name" value="CvfB_1st"/>
    <property type="match status" value="1"/>
</dbReference>
<dbReference type="InterPro" id="IPR012340">
    <property type="entry name" value="NA-bd_OB-fold"/>
</dbReference>
<name>A0A0R1ZND2_9LACO</name>
<dbReference type="Gene3D" id="1.10.10.10">
    <property type="entry name" value="Winged helix-like DNA-binding domain superfamily/Winged helix DNA-binding domain"/>
    <property type="match status" value="1"/>
</dbReference>
<dbReference type="InterPro" id="IPR040764">
    <property type="entry name" value="CvfB_WH"/>
</dbReference>
<dbReference type="PANTHER" id="PTHR37296">
    <property type="entry name" value="CONSERVED VIRULENCE FACTOR B"/>
    <property type="match status" value="1"/>
</dbReference>
<accession>A0A0R1ZND2</accession>
<feature type="domain" description="Conserved virulence factor B-like winged helix" evidence="3">
    <location>
        <begin position="227"/>
        <end position="284"/>
    </location>
</feature>
<dbReference type="PATRIC" id="fig|1291052.5.peg.776"/>
<dbReference type="InterPro" id="IPR039566">
    <property type="entry name" value="CvfB_S1_st"/>
</dbReference>
<evidence type="ECO:0000313" key="7">
    <source>
        <dbReference type="Proteomes" id="UP000051679"/>
    </source>
</evidence>
<evidence type="ECO:0000313" key="6">
    <source>
        <dbReference type="EMBL" id="KRM55978.1"/>
    </source>
</evidence>
<gene>
    <name evidence="6" type="ORF">FC18_GL000760</name>
</gene>
<dbReference type="Pfam" id="PF21543">
    <property type="entry name" value="CvfB_2nd"/>
    <property type="match status" value="1"/>
</dbReference>
<dbReference type="AlphaFoldDB" id="A0A0R1ZND2"/>
<comment type="similarity">
    <text evidence="1">Belongs to the CvfB family.</text>
</comment>
<evidence type="ECO:0000259" key="3">
    <source>
        <dbReference type="Pfam" id="PF17783"/>
    </source>
</evidence>
<dbReference type="InterPro" id="IPR048587">
    <property type="entry name" value="CvfB_S1_3rd"/>
</dbReference>
<evidence type="ECO:0000259" key="2">
    <source>
        <dbReference type="Pfam" id="PF13509"/>
    </source>
</evidence>
<dbReference type="Pfam" id="PF13509">
    <property type="entry name" value="S1_2"/>
    <property type="match status" value="1"/>
</dbReference>